<dbReference type="GO" id="GO:0005669">
    <property type="term" value="C:transcription factor TFIID complex"/>
    <property type="evidence" value="ECO:0007669"/>
    <property type="project" value="InterPro"/>
</dbReference>
<dbReference type="Proteomes" id="UP000887574">
    <property type="component" value="Unplaced"/>
</dbReference>
<dbReference type="InterPro" id="IPR040240">
    <property type="entry name" value="TAF1"/>
</dbReference>
<reference evidence="3" key="1">
    <citation type="submission" date="2022-11" db="UniProtKB">
        <authorList>
            <consortium name="WormBaseParasite"/>
        </authorList>
    </citation>
    <scope>IDENTIFICATION</scope>
</reference>
<dbReference type="PANTHER" id="PTHR13900">
    <property type="entry name" value="TRANSCRIPTION INITIATION FACTOR TFIID"/>
    <property type="match status" value="1"/>
</dbReference>
<evidence type="ECO:0000313" key="3">
    <source>
        <dbReference type="WBParaSite" id="jg15551"/>
    </source>
</evidence>
<keyword evidence="2" id="KW-1185">Reference proteome</keyword>
<dbReference type="AlphaFoldDB" id="A0A915D3K1"/>
<accession>A0A915D3K1</accession>
<dbReference type="GO" id="GO:0016251">
    <property type="term" value="F:RNA polymerase II general transcription initiation factor activity"/>
    <property type="evidence" value="ECO:0007669"/>
    <property type="project" value="InterPro"/>
</dbReference>
<dbReference type="GO" id="GO:0051123">
    <property type="term" value="P:RNA polymerase II preinitiation complex assembly"/>
    <property type="evidence" value="ECO:0007669"/>
    <property type="project" value="TreeGrafter"/>
</dbReference>
<organism evidence="2 3">
    <name type="scientific">Ditylenchus dipsaci</name>
    <dbReference type="NCBI Taxonomy" id="166011"/>
    <lineage>
        <taxon>Eukaryota</taxon>
        <taxon>Metazoa</taxon>
        <taxon>Ecdysozoa</taxon>
        <taxon>Nematoda</taxon>
        <taxon>Chromadorea</taxon>
        <taxon>Rhabditida</taxon>
        <taxon>Tylenchina</taxon>
        <taxon>Tylenchomorpha</taxon>
        <taxon>Sphaerularioidea</taxon>
        <taxon>Anguinidae</taxon>
        <taxon>Anguininae</taxon>
        <taxon>Ditylenchus</taxon>
    </lineage>
</organism>
<evidence type="ECO:0000256" key="1">
    <source>
        <dbReference type="SAM" id="MobiDB-lite"/>
    </source>
</evidence>
<dbReference type="GO" id="GO:0004402">
    <property type="term" value="F:histone acetyltransferase activity"/>
    <property type="evidence" value="ECO:0007669"/>
    <property type="project" value="InterPro"/>
</dbReference>
<feature type="compositionally biased region" description="Polar residues" evidence="1">
    <location>
        <begin position="400"/>
        <end position="418"/>
    </location>
</feature>
<evidence type="ECO:0000313" key="2">
    <source>
        <dbReference type="Proteomes" id="UP000887574"/>
    </source>
</evidence>
<protein>
    <submittedName>
        <fullName evidence="3">Uncharacterized protein</fullName>
    </submittedName>
</protein>
<feature type="region of interest" description="Disordered" evidence="1">
    <location>
        <begin position="395"/>
        <end position="423"/>
    </location>
</feature>
<dbReference type="GO" id="GO:0017025">
    <property type="term" value="F:TBP-class protein binding"/>
    <property type="evidence" value="ECO:0007669"/>
    <property type="project" value="InterPro"/>
</dbReference>
<dbReference type="WBParaSite" id="jg15551">
    <property type="protein sequence ID" value="jg15551"/>
    <property type="gene ID" value="jg15551"/>
</dbReference>
<name>A0A915D3K1_9BILA</name>
<dbReference type="PANTHER" id="PTHR13900:SF0">
    <property type="entry name" value="TRANSCRIPTION INITIATION FACTOR TFIID SUBUNIT 1"/>
    <property type="match status" value="1"/>
</dbReference>
<sequence>MCRKPISTQKEPRRKIIGTEADLRKLTLQEAKDLCRELGVQEEKLSVLSRWQIINVIRSISTQAAKTDKDDASLADAASKFARGNMKMNAHRIKIKSIVRKYLRLRISETENTKNSGDLDESKLDEDWEMEEIIVKTETGHDELDYQIAATSKPFQNSRVQVKQEHVDVENLLDLNGLRKTWNEAQKTHSNEIVNRQMIQMFDKIHFKSVCIKSEENDAIATESGIKELKIVRAIKDSAGNEHTEIESITDPTLIEAYLSIRATRDELFVKNYAQADMDYKSECRKAKRRLQDKVRRRRRNEMNAELGITRPKSRKKNQKACETHQREFAQNELQCLQGHWTYEDQQKLSIIYRQRHRPTRDYSEEGSSIVNWMTMRKRMAENLLKVFRRLSTKRARFSPTPSDSSYSRKSRNRSTGPENGADLLHYLKKEALDNYCNE</sequence>
<proteinExistence type="predicted"/>